<dbReference type="Gene3D" id="1.10.260.40">
    <property type="entry name" value="lambda repressor-like DNA-binding domains"/>
    <property type="match status" value="1"/>
</dbReference>
<dbReference type="GO" id="GO:0003677">
    <property type="term" value="F:DNA binding"/>
    <property type="evidence" value="ECO:0007669"/>
    <property type="project" value="UniProtKB-KW"/>
</dbReference>
<dbReference type="CDD" id="cd00093">
    <property type="entry name" value="HTH_XRE"/>
    <property type="match status" value="1"/>
</dbReference>
<evidence type="ECO:0000313" key="3">
    <source>
        <dbReference type="EMBL" id="KAA6332389.1"/>
    </source>
</evidence>
<dbReference type="SMART" id="SM00530">
    <property type="entry name" value="HTH_XRE"/>
    <property type="match status" value="1"/>
</dbReference>
<proteinExistence type="predicted"/>
<name>A0A5J4RFI7_9ZZZZ</name>
<dbReference type="InterPro" id="IPR001387">
    <property type="entry name" value="Cro/C1-type_HTH"/>
</dbReference>
<evidence type="ECO:0000256" key="1">
    <source>
        <dbReference type="ARBA" id="ARBA00023125"/>
    </source>
</evidence>
<evidence type="ECO:0000313" key="4">
    <source>
        <dbReference type="EMBL" id="KAA6332396.1"/>
    </source>
</evidence>
<dbReference type="PANTHER" id="PTHR46558:SF4">
    <property type="entry name" value="DNA-BIDING PHAGE PROTEIN"/>
    <property type="match status" value="1"/>
</dbReference>
<dbReference type="AlphaFoldDB" id="A0A5J4RFI7"/>
<gene>
    <name evidence="3" type="ORF">EZS27_019095</name>
    <name evidence="4" type="ORF">EZS27_019102</name>
</gene>
<dbReference type="SUPFAM" id="SSF47413">
    <property type="entry name" value="lambda repressor-like DNA-binding domains"/>
    <property type="match status" value="1"/>
</dbReference>
<protein>
    <recommendedName>
        <fullName evidence="2">HTH cro/C1-type domain-containing protein</fullName>
    </recommendedName>
</protein>
<feature type="domain" description="HTH cro/C1-type" evidence="2">
    <location>
        <begin position="6"/>
        <end position="60"/>
    </location>
</feature>
<keyword evidence="1" id="KW-0238">DNA-binding</keyword>
<dbReference type="PROSITE" id="PS50943">
    <property type="entry name" value="HTH_CROC1"/>
    <property type="match status" value="1"/>
</dbReference>
<sequence>MFAEKIKRLREERQMPQRQLAAALEIDTATYCKIEKGDRRAKREQVFILAKLLQTDQDELLSFWLADKVYYVIKDEKHADKALNIVAENIVEYERKK</sequence>
<evidence type="ECO:0000259" key="2">
    <source>
        <dbReference type="PROSITE" id="PS50943"/>
    </source>
</evidence>
<dbReference type="PANTHER" id="PTHR46558">
    <property type="entry name" value="TRACRIPTIONAL REGULATORY PROTEIN-RELATED-RELATED"/>
    <property type="match status" value="1"/>
</dbReference>
<dbReference type="EMBL" id="SNRY01001247">
    <property type="protein sequence ID" value="KAA6332389.1"/>
    <property type="molecule type" value="Genomic_DNA"/>
</dbReference>
<reference evidence="3" key="1">
    <citation type="submission" date="2019-03" db="EMBL/GenBank/DDBJ databases">
        <title>Single cell metagenomics reveals metabolic interactions within the superorganism composed of flagellate Streblomastix strix and complex community of Bacteroidetes bacteria on its surface.</title>
        <authorList>
            <person name="Treitli S.C."/>
            <person name="Kolisko M."/>
            <person name="Husnik F."/>
            <person name="Keeling P."/>
            <person name="Hampl V."/>
        </authorList>
    </citation>
    <scope>NUCLEOTIDE SEQUENCE</scope>
    <source>
        <strain evidence="3">STM</strain>
    </source>
</reference>
<dbReference type="EMBL" id="SNRY01001247">
    <property type="protein sequence ID" value="KAA6332396.1"/>
    <property type="molecule type" value="Genomic_DNA"/>
</dbReference>
<dbReference type="Pfam" id="PF13560">
    <property type="entry name" value="HTH_31"/>
    <property type="match status" value="1"/>
</dbReference>
<accession>A0A5J4RFI7</accession>
<dbReference type="InterPro" id="IPR010982">
    <property type="entry name" value="Lambda_DNA-bd_dom_sf"/>
</dbReference>
<organism evidence="3">
    <name type="scientific">termite gut metagenome</name>
    <dbReference type="NCBI Taxonomy" id="433724"/>
    <lineage>
        <taxon>unclassified sequences</taxon>
        <taxon>metagenomes</taxon>
        <taxon>organismal metagenomes</taxon>
    </lineage>
</organism>
<comment type="caution">
    <text evidence="3">The sequence shown here is derived from an EMBL/GenBank/DDBJ whole genome shotgun (WGS) entry which is preliminary data.</text>
</comment>